<reference evidence="2 3" key="1">
    <citation type="journal article" date="2004" name="Appl. Environ. Microbiol.">
        <title>Mineralization of individual congeners of linear alkylbenzenesulfonate by defined pairs of heterotrophic bacteria.</title>
        <authorList>
            <person name="Schleheck D."/>
            <person name="Knepper T.P."/>
            <person name="Fischer K."/>
            <person name="Cook A.M."/>
        </authorList>
    </citation>
    <scope>NUCLEOTIDE SEQUENCE [LARGE SCALE GENOMIC DNA]</scope>
    <source>
        <strain evidence="3">DSM 14801 / SPH-1</strain>
    </source>
</reference>
<dbReference type="Proteomes" id="UP000000784">
    <property type="component" value="Chromosome"/>
</dbReference>
<keyword evidence="1" id="KW-0812">Transmembrane</keyword>
<evidence type="ECO:0008006" key="4">
    <source>
        <dbReference type="Google" id="ProtNLM"/>
    </source>
</evidence>
<feature type="transmembrane region" description="Helical" evidence="1">
    <location>
        <begin position="145"/>
        <end position="164"/>
    </location>
</feature>
<dbReference type="EMBL" id="CP000884">
    <property type="protein sequence ID" value="ABX35798.1"/>
    <property type="molecule type" value="Genomic_DNA"/>
</dbReference>
<dbReference type="HOGENOM" id="CLU_1352787_0_0_4"/>
<dbReference type="AlphaFoldDB" id="A9BU83"/>
<organism evidence="2 3">
    <name type="scientific">Delftia acidovorans (strain DSM 14801 / SPH-1)</name>
    <dbReference type="NCBI Taxonomy" id="398578"/>
    <lineage>
        <taxon>Bacteria</taxon>
        <taxon>Pseudomonadati</taxon>
        <taxon>Pseudomonadota</taxon>
        <taxon>Betaproteobacteria</taxon>
        <taxon>Burkholderiales</taxon>
        <taxon>Comamonadaceae</taxon>
        <taxon>Delftia</taxon>
    </lineage>
</organism>
<protein>
    <recommendedName>
        <fullName evidence="4">Lysine transporter LysE</fullName>
    </recommendedName>
</protein>
<dbReference type="KEGG" id="dac:Daci_3160"/>
<feature type="transmembrane region" description="Helical" evidence="1">
    <location>
        <begin position="41"/>
        <end position="60"/>
    </location>
</feature>
<feature type="transmembrane region" description="Helical" evidence="1">
    <location>
        <begin position="66"/>
        <end position="86"/>
    </location>
</feature>
<gene>
    <name evidence="2" type="ordered locus">Daci_3160</name>
</gene>
<keyword evidence="1" id="KW-1133">Transmembrane helix</keyword>
<proteinExistence type="predicted"/>
<feature type="transmembrane region" description="Helical" evidence="1">
    <location>
        <begin position="6"/>
        <end position="29"/>
    </location>
</feature>
<dbReference type="eggNOG" id="COG1279">
    <property type="taxonomic scope" value="Bacteria"/>
</dbReference>
<feature type="transmembrane region" description="Helical" evidence="1">
    <location>
        <begin position="176"/>
        <end position="199"/>
    </location>
</feature>
<keyword evidence="3" id="KW-1185">Reference proteome</keyword>
<name>A9BU83_DELAS</name>
<dbReference type="STRING" id="398578.Daci_3160"/>
<evidence type="ECO:0000313" key="3">
    <source>
        <dbReference type="Proteomes" id="UP000000784"/>
    </source>
</evidence>
<keyword evidence="1" id="KW-0472">Membrane</keyword>
<evidence type="ECO:0000256" key="1">
    <source>
        <dbReference type="SAM" id="Phobius"/>
    </source>
</evidence>
<reference evidence="3" key="2">
    <citation type="submission" date="2007-11" db="EMBL/GenBank/DDBJ databases">
        <title>Complete sequence of Delftia acidovorans DSM 14801 / SPH-1.</title>
        <authorList>
            <person name="Copeland A."/>
            <person name="Lucas S."/>
            <person name="Lapidus A."/>
            <person name="Barry K."/>
            <person name="Glavina del Rio T."/>
            <person name="Dalin E."/>
            <person name="Tice H."/>
            <person name="Pitluck S."/>
            <person name="Lowry S."/>
            <person name="Clum A."/>
            <person name="Schmutz J."/>
            <person name="Larimer F."/>
            <person name="Land M."/>
            <person name="Hauser L."/>
            <person name="Kyrpides N."/>
            <person name="Kim E."/>
            <person name="Schleheck D."/>
            <person name="Richardson P."/>
        </authorList>
    </citation>
    <scope>NUCLEOTIDE SEQUENCE [LARGE SCALE GENOMIC DNA]</scope>
    <source>
        <strain evidence="3">DSM 14801 / SPH-1</strain>
    </source>
</reference>
<sequence length="202" mass="22337">MMDENTFLLGVAFGLGIISIPSPKDIFFIKMCVLRRSLFRMAFFAVASDAVLIAVGTLLFGMTSGISAVGMSIRVLAVFYIVYLFFSIDGKGFSEDAVERDRRSGDFLRMGELSLANPYSWIDTVIFLGGMAAVSTYPVSFISGAIAASAIWFLALMLVFGWILSEQMRARVYNYLPLFAKIILPIILCVLVIEIYSILKES</sequence>
<accession>A9BU83</accession>
<evidence type="ECO:0000313" key="2">
    <source>
        <dbReference type="EMBL" id="ABX35798.1"/>
    </source>
</evidence>